<dbReference type="GO" id="GO:0015643">
    <property type="term" value="F:toxic substance binding"/>
    <property type="evidence" value="ECO:0007669"/>
    <property type="project" value="InterPro"/>
</dbReference>
<keyword evidence="2" id="KW-0812">Transmembrane</keyword>
<dbReference type="Proteomes" id="UP000561369">
    <property type="component" value="Unassembled WGS sequence"/>
</dbReference>
<proteinExistence type="predicted"/>
<dbReference type="InterPro" id="IPR003061">
    <property type="entry name" value="Microcin"/>
</dbReference>
<name>A0A7Y8GHA7_9PSED</name>
<feature type="transmembrane region" description="Helical" evidence="2">
    <location>
        <begin position="80"/>
        <end position="102"/>
    </location>
</feature>
<dbReference type="AlphaFoldDB" id="A0A7Y8GHA7"/>
<dbReference type="Pfam" id="PF03526">
    <property type="entry name" value="Microcin"/>
    <property type="match status" value="1"/>
</dbReference>
<keyword evidence="1" id="KW-0079">Bacteriocin immunity</keyword>
<feature type="transmembrane region" description="Helical" evidence="2">
    <location>
        <begin position="6"/>
        <end position="23"/>
    </location>
</feature>
<gene>
    <name evidence="3" type="ORF">HX810_21830</name>
</gene>
<evidence type="ECO:0000256" key="1">
    <source>
        <dbReference type="ARBA" id="ARBA00023025"/>
    </source>
</evidence>
<reference evidence="3 4" key="1">
    <citation type="submission" date="2020-04" db="EMBL/GenBank/DDBJ databases">
        <title>Molecular characterization of pseudomonads from Agaricus bisporus reveal novel blotch 2 pathogens in Western Europe.</title>
        <authorList>
            <person name="Taparia T."/>
            <person name="Krijger M."/>
            <person name="Haynes E."/>
            <person name="Elpinstone J.G."/>
            <person name="Noble R."/>
            <person name="Van Der Wolf J."/>
        </authorList>
    </citation>
    <scope>NUCLEOTIDE SEQUENCE [LARGE SCALE GENOMIC DNA]</scope>
    <source>
        <strain evidence="3 4">IPO3765</strain>
    </source>
</reference>
<dbReference type="RefSeq" id="WP_074854450.1">
    <property type="nucleotide sequence ID" value="NZ_FNOX01000003.1"/>
</dbReference>
<evidence type="ECO:0000313" key="4">
    <source>
        <dbReference type="Proteomes" id="UP000561369"/>
    </source>
</evidence>
<accession>A0A7Y8GHA7</accession>
<keyword evidence="2" id="KW-1133">Transmembrane helix</keyword>
<dbReference type="EMBL" id="JACAQV010000021">
    <property type="protein sequence ID" value="NWF10322.1"/>
    <property type="molecule type" value="Genomic_DNA"/>
</dbReference>
<dbReference type="GO" id="GO:0030153">
    <property type="term" value="P:bacteriocin immunity"/>
    <property type="evidence" value="ECO:0007669"/>
    <property type="project" value="UniProtKB-KW"/>
</dbReference>
<evidence type="ECO:0000313" key="3">
    <source>
        <dbReference type="EMBL" id="NWF10322.1"/>
    </source>
</evidence>
<feature type="transmembrane region" description="Helical" evidence="2">
    <location>
        <begin position="30"/>
        <end position="47"/>
    </location>
</feature>
<keyword evidence="2" id="KW-0472">Membrane</keyword>
<protein>
    <submittedName>
        <fullName evidence="3">Cki family colicin immunity protein</fullName>
    </submittedName>
</protein>
<comment type="caution">
    <text evidence="3">The sequence shown here is derived from an EMBL/GenBank/DDBJ whole genome shotgun (WGS) entry which is preliminary data.</text>
</comment>
<evidence type="ECO:0000256" key="2">
    <source>
        <dbReference type="SAM" id="Phobius"/>
    </source>
</evidence>
<sequence>MENKYYFKDLIFGLVMFFICAFISRADDNAAVVFIVAGANALLFPFAKRAVENIVFRYIRKGFWSSGPVLTGAANGGYTLVYGFYFAFAIPVGLLFLIILYVKKRPLCSRPNV</sequence>
<organism evidence="3 4">
    <name type="scientific">Pseudomonas salomonii</name>
    <dbReference type="NCBI Taxonomy" id="191391"/>
    <lineage>
        <taxon>Bacteria</taxon>
        <taxon>Pseudomonadati</taxon>
        <taxon>Pseudomonadota</taxon>
        <taxon>Gammaproteobacteria</taxon>
        <taxon>Pseudomonadales</taxon>
        <taxon>Pseudomonadaceae</taxon>
        <taxon>Pseudomonas</taxon>
    </lineage>
</organism>